<dbReference type="PANTHER" id="PTHR30386:SF24">
    <property type="entry name" value="MULTIDRUG RESISTANCE EFFLUX PUMP"/>
    <property type="match status" value="1"/>
</dbReference>
<feature type="transmembrane region" description="Helical" evidence="3">
    <location>
        <begin position="28"/>
        <end position="48"/>
    </location>
</feature>
<keyword evidence="3" id="KW-1133">Transmembrane helix</keyword>
<dbReference type="Pfam" id="PF25917">
    <property type="entry name" value="BSH_RND"/>
    <property type="match status" value="1"/>
</dbReference>
<feature type="coiled-coil region" evidence="1">
    <location>
        <begin position="109"/>
        <end position="195"/>
    </location>
</feature>
<sequence>MTDAVNPTQTQAPDEAPRHWHPPQRPNIVLAFFAVLAVVALLLILWAWNLPPFTGGDQVTQNAYVRGRTTVIAPQVSGYVTEVAVKDYETVQAGQVLARIDDRIYQQRVAAARASLAAAEASLANSEQARASRAAAAQGQAASLAGAQAQLLRAQADMKRVDELVGDGSVSLRERDSTLAALRAAEAQVNQAKAAGEISQQDIRTVEVGRGGLAAQVEAARAQLKLAEIDLSNTVIRAPEAGQLGEIGVRVGQYVTNGTQLLSLVPPDRWVIANYKEAQTARMAVGQPVVMTVDALGGAKINGHVERLSPAAGSEFSVIRTDNGTGNFVKIPQRIGIRIRIDPGQTLAERLRPGMSVETHVASHAKVTQ</sequence>
<dbReference type="RefSeq" id="WP_090643898.1">
    <property type="nucleotide sequence ID" value="NZ_CBCRYE010000001.1"/>
</dbReference>
<evidence type="ECO:0000256" key="2">
    <source>
        <dbReference type="SAM" id="MobiDB-lite"/>
    </source>
</evidence>
<dbReference type="InterPro" id="IPR050739">
    <property type="entry name" value="MFP"/>
</dbReference>
<dbReference type="Pfam" id="PF25954">
    <property type="entry name" value="Beta-barrel_RND_2"/>
    <property type="match status" value="1"/>
</dbReference>
<feature type="compositionally biased region" description="Polar residues" evidence="2">
    <location>
        <begin position="1"/>
        <end position="12"/>
    </location>
</feature>
<feature type="domain" description="Multidrug resistance protein MdtA-like alpha-helical hairpin" evidence="4">
    <location>
        <begin position="141"/>
        <end position="195"/>
    </location>
</feature>
<evidence type="ECO:0000256" key="1">
    <source>
        <dbReference type="SAM" id="Coils"/>
    </source>
</evidence>
<feature type="region of interest" description="Disordered" evidence="2">
    <location>
        <begin position="1"/>
        <end position="20"/>
    </location>
</feature>
<dbReference type="EMBL" id="FMTS01000001">
    <property type="protein sequence ID" value="SCW37703.1"/>
    <property type="molecule type" value="Genomic_DNA"/>
</dbReference>
<evidence type="ECO:0000259" key="6">
    <source>
        <dbReference type="Pfam" id="PF25954"/>
    </source>
</evidence>
<dbReference type="InterPro" id="IPR058792">
    <property type="entry name" value="Beta-barrel_RND_2"/>
</dbReference>
<keyword evidence="3" id="KW-0812">Transmembrane</keyword>
<dbReference type="PANTHER" id="PTHR30386">
    <property type="entry name" value="MEMBRANE FUSION SUBUNIT OF EMRAB-TOLC MULTIDRUG EFFLUX PUMP"/>
    <property type="match status" value="1"/>
</dbReference>
<dbReference type="InterPro" id="IPR058625">
    <property type="entry name" value="MdtA-like_BSH"/>
</dbReference>
<evidence type="ECO:0000256" key="3">
    <source>
        <dbReference type="SAM" id="Phobius"/>
    </source>
</evidence>
<protein>
    <submittedName>
        <fullName evidence="7">Multidrug resistance efflux pump</fullName>
    </submittedName>
</protein>
<evidence type="ECO:0000313" key="7">
    <source>
        <dbReference type="EMBL" id="SCW37703.1"/>
    </source>
</evidence>
<keyword evidence="1" id="KW-0175">Coiled coil</keyword>
<evidence type="ECO:0000313" key="8">
    <source>
        <dbReference type="Proteomes" id="UP000199150"/>
    </source>
</evidence>
<dbReference type="Proteomes" id="UP000199150">
    <property type="component" value="Unassembled WGS sequence"/>
</dbReference>
<keyword evidence="8" id="KW-1185">Reference proteome</keyword>
<organism evidence="7 8">
    <name type="scientific">Asticcacaulis taihuensis</name>
    <dbReference type="NCBI Taxonomy" id="260084"/>
    <lineage>
        <taxon>Bacteria</taxon>
        <taxon>Pseudomonadati</taxon>
        <taxon>Pseudomonadota</taxon>
        <taxon>Alphaproteobacteria</taxon>
        <taxon>Caulobacterales</taxon>
        <taxon>Caulobacteraceae</taxon>
        <taxon>Asticcacaulis</taxon>
    </lineage>
</organism>
<dbReference type="Gene3D" id="1.10.287.470">
    <property type="entry name" value="Helix hairpin bin"/>
    <property type="match status" value="2"/>
</dbReference>
<evidence type="ECO:0000259" key="4">
    <source>
        <dbReference type="Pfam" id="PF25876"/>
    </source>
</evidence>
<name>A0A1G4PZG3_9CAUL</name>
<dbReference type="InterPro" id="IPR058624">
    <property type="entry name" value="MdtA-like_HH"/>
</dbReference>
<dbReference type="SUPFAM" id="SSF111369">
    <property type="entry name" value="HlyD-like secretion proteins"/>
    <property type="match status" value="3"/>
</dbReference>
<evidence type="ECO:0000259" key="5">
    <source>
        <dbReference type="Pfam" id="PF25917"/>
    </source>
</evidence>
<dbReference type="Pfam" id="PF25876">
    <property type="entry name" value="HH_MFP_RND"/>
    <property type="match status" value="1"/>
</dbReference>
<feature type="domain" description="CusB-like beta-barrel" evidence="6">
    <location>
        <begin position="270"/>
        <end position="312"/>
    </location>
</feature>
<proteinExistence type="predicted"/>
<dbReference type="STRING" id="260084.SAMN02927928_0793"/>
<dbReference type="Gene3D" id="2.40.50.100">
    <property type="match status" value="1"/>
</dbReference>
<feature type="domain" description="Multidrug resistance protein MdtA-like barrel-sandwich hybrid" evidence="5">
    <location>
        <begin position="69"/>
        <end position="262"/>
    </location>
</feature>
<dbReference type="AlphaFoldDB" id="A0A1G4PZG3"/>
<dbReference type="PRINTS" id="PR01490">
    <property type="entry name" value="RTXTOXIND"/>
</dbReference>
<accession>A0A1G4PZG3</accession>
<dbReference type="Gene3D" id="2.40.30.170">
    <property type="match status" value="1"/>
</dbReference>
<dbReference type="OrthoDB" id="9811754at2"/>
<reference evidence="8" key="1">
    <citation type="submission" date="2016-10" db="EMBL/GenBank/DDBJ databases">
        <authorList>
            <person name="Varghese N."/>
            <person name="Submissions S."/>
        </authorList>
    </citation>
    <scope>NUCLEOTIDE SEQUENCE [LARGE SCALE GENOMIC DNA]</scope>
    <source>
        <strain evidence="8">CGMCC 1.3431</strain>
    </source>
</reference>
<gene>
    <name evidence="7" type="ORF">SAMN02927928_0793</name>
</gene>
<keyword evidence="3" id="KW-0472">Membrane</keyword>